<dbReference type="EMBL" id="CP012752">
    <property type="protein sequence ID" value="ALG09481.1"/>
    <property type="molecule type" value="Genomic_DNA"/>
</dbReference>
<dbReference type="KEGG" id="kphy:AOZ06_23540"/>
<dbReference type="AlphaFoldDB" id="A0A0N9I0F7"/>
<gene>
    <name evidence="1" type="ORF">AOZ06_23540</name>
</gene>
<evidence type="ECO:0000313" key="2">
    <source>
        <dbReference type="Proteomes" id="UP000063699"/>
    </source>
</evidence>
<sequence length="81" mass="8669">MWIMDGSPGPAFSHFATTRHENWTIIGVADSADGPGVRSVEIFQGPDHDEPRLVLAPEEVPQFVAGLIATVMPGDLTAPED</sequence>
<dbReference type="Proteomes" id="UP000063699">
    <property type="component" value="Chromosome"/>
</dbReference>
<protein>
    <recommendedName>
        <fullName evidence="3">DUF397 domain-containing protein</fullName>
    </recommendedName>
</protein>
<reference evidence="1 2" key="1">
    <citation type="submission" date="2015-07" db="EMBL/GenBank/DDBJ databases">
        <title>Genome sequencing of Kibdelosporangium phytohabitans.</title>
        <authorList>
            <person name="Qin S."/>
            <person name="Xing K."/>
        </authorList>
    </citation>
    <scope>NUCLEOTIDE SEQUENCE [LARGE SCALE GENOMIC DNA]</scope>
    <source>
        <strain evidence="1 2">KLBMP1111</strain>
    </source>
</reference>
<organism evidence="1 2">
    <name type="scientific">Kibdelosporangium phytohabitans</name>
    <dbReference type="NCBI Taxonomy" id="860235"/>
    <lineage>
        <taxon>Bacteria</taxon>
        <taxon>Bacillati</taxon>
        <taxon>Actinomycetota</taxon>
        <taxon>Actinomycetes</taxon>
        <taxon>Pseudonocardiales</taxon>
        <taxon>Pseudonocardiaceae</taxon>
        <taxon>Kibdelosporangium</taxon>
    </lineage>
</organism>
<evidence type="ECO:0008006" key="3">
    <source>
        <dbReference type="Google" id="ProtNLM"/>
    </source>
</evidence>
<evidence type="ECO:0000313" key="1">
    <source>
        <dbReference type="EMBL" id="ALG09481.1"/>
    </source>
</evidence>
<keyword evidence="2" id="KW-1185">Reference proteome</keyword>
<proteinExistence type="predicted"/>
<name>A0A0N9I0F7_9PSEU</name>
<accession>A0A0N9I0F7</accession>